<reference evidence="1 2" key="1">
    <citation type="submission" date="2020-08" db="EMBL/GenBank/DDBJ databases">
        <title>Sequencing the genomes of 1000 actinobacteria strains.</title>
        <authorList>
            <person name="Klenk H.-P."/>
        </authorList>
    </citation>
    <scope>NUCLEOTIDE SEQUENCE [LARGE SCALE GENOMIC DNA]</scope>
    <source>
        <strain evidence="1 2">DSM 28967</strain>
    </source>
</reference>
<comment type="caution">
    <text evidence="1">The sequence shown here is derived from an EMBL/GenBank/DDBJ whole genome shotgun (WGS) entry which is preliminary data.</text>
</comment>
<dbReference type="AlphaFoldDB" id="A0A7W9JFJ2"/>
<name>A0A7W9JFJ2_9ACTN</name>
<organism evidence="1 2">
    <name type="scientific">Kribbella italica</name>
    <dbReference type="NCBI Taxonomy" id="1540520"/>
    <lineage>
        <taxon>Bacteria</taxon>
        <taxon>Bacillati</taxon>
        <taxon>Actinomycetota</taxon>
        <taxon>Actinomycetes</taxon>
        <taxon>Propionibacteriales</taxon>
        <taxon>Kribbellaceae</taxon>
        <taxon>Kribbella</taxon>
    </lineage>
</organism>
<gene>
    <name evidence="1" type="ORF">HDA39_007317</name>
</gene>
<evidence type="ECO:0000313" key="2">
    <source>
        <dbReference type="Proteomes" id="UP000549971"/>
    </source>
</evidence>
<sequence>MNNTMPGSNDQERSEVVELVTRAEASVEALERGAPNGFWAMTAFGRYRVCELLGVTPYESYVGELADDPAGLFDEAAGLVDGFEVSVEGLSWRLALADALRSAAKDIRMVADARDV</sequence>
<proteinExistence type="predicted"/>
<dbReference type="EMBL" id="JACHMY010000001">
    <property type="protein sequence ID" value="MBB5840583.1"/>
    <property type="molecule type" value="Genomic_DNA"/>
</dbReference>
<accession>A0A7W9JFJ2</accession>
<protein>
    <submittedName>
        <fullName evidence="1">Uncharacterized protein</fullName>
    </submittedName>
</protein>
<evidence type="ECO:0000313" key="1">
    <source>
        <dbReference type="EMBL" id="MBB5840583.1"/>
    </source>
</evidence>
<dbReference type="RefSeq" id="WP_184803043.1">
    <property type="nucleotide sequence ID" value="NZ_JACHMY010000001.1"/>
</dbReference>
<keyword evidence="2" id="KW-1185">Reference proteome</keyword>
<dbReference type="Proteomes" id="UP000549971">
    <property type="component" value="Unassembled WGS sequence"/>
</dbReference>